<protein>
    <recommendedName>
        <fullName evidence="9">Transmembrane protein</fullName>
    </recommendedName>
</protein>
<evidence type="ECO:0000256" key="3">
    <source>
        <dbReference type="ARBA" id="ARBA00022692"/>
    </source>
</evidence>
<comment type="subcellular location">
    <subcellularLocation>
        <location evidence="1">Membrane</location>
        <topology evidence="1">Multi-pass membrane protein</topology>
    </subcellularLocation>
</comment>
<dbReference type="OrthoDB" id="268928at2759"/>
<dbReference type="STRING" id="1890364.A0A2P6NP13"/>
<comment type="caution">
    <text evidence="7">The sequence shown here is derived from an EMBL/GenBank/DDBJ whole genome shotgun (WGS) entry which is preliminary data.</text>
</comment>
<accession>A0A2P6NP13</accession>
<dbReference type="InterPro" id="IPR007919">
    <property type="entry name" value="UPF0220"/>
</dbReference>
<evidence type="ECO:0000313" key="7">
    <source>
        <dbReference type="EMBL" id="PRP85694.1"/>
    </source>
</evidence>
<organism evidence="7 8">
    <name type="scientific">Planoprotostelium fungivorum</name>
    <dbReference type="NCBI Taxonomy" id="1890364"/>
    <lineage>
        <taxon>Eukaryota</taxon>
        <taxon>Amoebozoa</taxon>
        <taxon>Evosea</taxon>
        <taxon>Variosea</taxon>
        <taxon>Cavosteliida</taxon>
        <taxon>Cavosteliaceae</taxon>
        <taxon>Planoprotostelium</taxon>
    </lineage>
</organism>
<dbReference type="Proteomes" id="UP000241769">
    <property type="component" value="Unassembled WGS sequence"/>
</dbReference>
<dbReference type="GO" id="GO:0016020">
    <property type="term" value="C:membrane"/>
    <property type="evidence" value="ECO:0007669"/>
    <property type="project" value="UniProtKB-SubCell"/>
</dbReference>
<feature type="transmembrane region" description="Helical" evidence="6">
    <location>
        <begin position="135"/>
        <end position="156"/>
    </location>
</feature>
<keyword evidence="5 6" id="KW-0472">Membrane</keyword>
<gene>
    <name evidence="7" type="ORF">PROFUN_06528</name>
</gene>
<keyword evidence="8" id="KW-1185">Reference proteome</keyword>
<reference evidence="7 8" key="1">
    <citation type="journal article" date="2018" name="Genome Biol. Evol.">
        <title>Multiple Roots of Fruiting Body Formation in Amoebozoa.</title>
        <authorList>
            <person name="Hillmann F."/>
            <person name="Forbes G."/>
            <person name="Novohradska S."/>
            <person name="Ferling I."/>
            <person name="Riege K."/>
            <person name="Groth M."/>
            <person name="Westermann M."/>
            <person name="Marz M."/>
            <person name="Spaller T."/>
            <person name="Winckler T."/>
            <person name="Schaap P."/>
            <person name="Glockner G."/>
        </authorList>
    </citation>
    <scope>NUCLEOTIDE SEQUENCE [LARGE SCALE GENOMIC DNA]</scope>
    <source>
        <strain evidence="7 8">Jena</strain>
    </source>
</reference>
<keyword evidence="3 6" id="KW-0812">Transmembrane</keyword>
<evidence type="ECO:0000256" key="5">
    <source>
        <dbReference type="ARBA" id="ARBA00023136"/>
    </source>
</evidence>
<feature type="transmembrane region" description="Helical" evidence="6">
    <location>
        <begin position="168"/>
        <end position="185"/>
    </location>
</feature>
<keyword evidence="4 6" id="KW-1133">Transmembrane helix</keyword>
<evidence type="ECO:0000256" key="6">
    <source>
        <dbReference type="SAM" id="Phobius"/>
    </source>
</evidence>
<dbReference type="FunCoup" id="A0A2P6NP13">
    <property type="interactions" value="473"/>
</dbReference>
<dbReference type="EMBL" id="MDYQ01000041">
    <property type="protein sequence ID" value="PRP85694.1"/>
    <property type="molecule type" value="Genomic_DNA"/>
</dbReference>
<evidence type="ECO:0000256" key="2">
    <source>
        <dbReference type="ARBA" id="ARBA00005335"/>
    </source>
</evidence>
<dbReference type="PANTHER" id="PTHR13180">
    <property type="entry name" value="SMALL MEMBRANE PROTEIN-RELATED"/>
    <property type="match status" value="1"/>
</dbReference>
<feature type="transmembrane region" description="Helical" evidence="6">
    <location>
        <begin position="54"/>
        <end position="74"/>
    </location>
</feature>
<dbReference type="Pfam" id="PF05255">
    <property type="entry name" value="UPF0220"/>
    <property type="match status" value="1"/>
</dbReference>
<evidence type="ECO:0008006" key="9">
    <source>
        <dbReference type="Google" id="ProtNLM"/>
    </source>
</evidence>
<evidence type="ECO:0000313" key="8">
    <source>
        <dbReference type="Proteomes" id="UP000241769"/>
    </source>
</evidence>
<dbReference type="InParanoid" id="A0A2P6NP13"/>
<proteinExistence type="inferred from homology"/>
<dbReference type="AlphaFoldDB" id="A0A2P6NP13"/>
<sequence>MAYGDHPLYFINIQDPCDREVDFGILFIGLFMFTQQNNSTTPDSNKTSMSTNNLIRTFLPVFAGITFAVAWWLWIDSHVWSHKQEQDHPDDHPATVKVVYYIPGLVATLGLIMTNLVSLESTNIFDEEVSSKVRVWLFASFLVSLGAIAAGIWIMAANYLSHSNNPSGQVYPGVALTVQNFLIFLSQPQAISGKIDRTNTDQILTPPRLLICCSVLKHIIHQLRKWCTGLTSRQQTRYLIFPSFKRLGMTVH</sequence>
<evidence type="ECO:0000256" key="1">
    <source>
        <dbReference type="ARBA" id="ARBA00004141"/>
    </source>
</evidence>
<comment type="similarity">
    <text evidence="2">Belongs to the UPF0220 family.</text>
</comment>
<name>A0A2P6NP13_9EUKA</name>
<evidence type="ECO:0000256" key="4">
    <source>
        <dbReference type="ARBA" id="ARBA00022989"/>
    </source>
</evidence>
<feature type="transmembrane region" description="Helical" evidence="6">
    <location>
        <begin position="94"/>
        <end position="114"/>
    </location>
</feature>